<feature type="transmembrane region" description="Helical" evidence="2">
    <location>
        <begin position="64"/>
        <end position="88"/>
    </location>
</feature>
<dbReference type="PANTHER" id="PTHR15921:SF3">
    <property type="entry name" value="PRE-MRNA CLEAVAGE COMPLEX 2 PROTEIN PCF11"/>
    <property type="match status" value="1"/>
</dbReference>
<feature type="compositionally biased region" description="Polar residues" evidence="1">
    <location>
        <begin position="626"/>
        <end position="636"/>
    </location>
</feature>
<organism evidence="4 5">
    <name type="scientific">Geodia barretti</name>
    <name type="common">Barrett's horny sponge</name>
    <dbReference type="NCBI Taxonomy" id="519541"/>
    <lineage>
        <taxon>Eukaryota</taxon>
        <taxon>Metazoa</taxon>
        <taxon>Porifera</taxon>
        <taxon>Demospongiae</taxon>
        <taxon>Heteroscleromorpha</taxon>
        <taxon>Tetractinellida</taxon>
        <taxon>Astrophorina</taxon>
        <taxon>Geodiidae</taxon>
        <taxon>Geodia</taxon>
    </lineage>
</organism>
<dbReference type="InterPro" id="IPR045154">
    <property type="entry name" value="PCF11-like"/>
</dbReference>
<feature type="region of interest" description="Disordered" evidence="1">
    <location>
        <begin position="660"/>
        <end position="693"/>
    </location>
</feature>
<evidence type="ECO:0000256" key="2">
    <source>
        <dbReference type="SAM" id="Phobius"/>
    </source>
</evidence>
<dbReference type="GO" id="GO:0005737">
    <property type="term" value="C:cytoplasm"/>
    <property type="evidence" value="ECO:0007669"/>
    <property type="project" value="TreeGrafter"/>
</dbReference>
<dbReference type="PROSITE" id="PS51391">
    <property type="entry name" value="CID"/>
    <property type="match status" value="1"/>
</dbReference>
<feature type="compositionally biased region" description="Low complexity" evidence="1">
    <location>
        <begin position="220"/>
        <end position="245"/>
    </location>
</feature>
<feature type="compositionally biased region" description="Basic and acidic residues" evidence="1">
    <location>
        <begin position="445"/>
        <end position="478"/>
    </location>
</feature>
<keyword evidence="2" id="KW-0812">Transmembrane</keyword>
<feature type="compositionally biased region" description="Polar residues" evidence="1">
    <location>
        <begin position="295"/>
        <end position="314"/>
    </location>
</feature>
<dbReference type="EMBL" id="CASHTH010002997">
    <property type="protein sequence ID" value="CAI8038515.1"/>
    <property type="molecule type" value="Genomic_DNA"/>
</dbReference>
<dbReference type="InterPro" id="IPR047415">
    <property type="entry name" value="Pcf11_CID"/>
</dbReference>
<feature type="region of interest" description="Disordered" evidence="1">
    <location>
        <begin position="291"/>
        <end position="429"/>
    </location>
</feature>
<dbReference type="InterPro" id="IPR057242">
    <property type="entry name" value="PCFS4-like"/>
</dbReference>
<evidence type="ECO:0000313" key="4">
    <source>
        <dbReference type="EMBL" id="CAI8038515.1"/>
    </source>
</evidence>
<dbReference type="GO" id="GO:0000993">
    <property type="term" value="F:RNA polymerase II complex binding"/>
    <property type="evidence" value="ECO:0007669"/>
    <property type="project" value="InterPro"/>
</dbReference>
<dbReference type="InterPro" id="IPR008942">
    <property type="entry name" value="ENTH_VHS"/>
</dbReference>
<sequence>MAETSYDPQKVQAILQDYLETLEVLTINSKPLINDLTMAADRYKPLAAQIVGVIESRLFEVPTAVSLFVSRVVCLYYCMFILFGTFVVHGVCVCAGPREEGDERVHVSVNQKLPLLYLLDSIMKNLKGRYIEVINTKVVAIFCHCFEKLTDPKTRISLYRLRQTWNPFIVKKKLAAIDKHVHALDPNWPVTATVTAPTSPTIHVNPDFLPAGEKGGKVFSSSFTNSTSSSQASTAAGGSSGLQSSRAKTAPAKEQVAPPSAPTSSTTTAPVTLEQKRKNVLEAMKRKKEALLAKGSTSGSTVSTQKQGTGSSADSGKPPPVRNSSLADPRKKAPLAGSSGSTRLQRTPPVAETRRGKKRSLHSPRRPLSSRSSLSPDYDSKVDGRKRAKVSSRPRSASPTPQSSARQNRHGEKEEGRGGGRKDGGGLGEILKGLDITSLMGSIQRVKEQTEGDRASPAKEEDPKVDEPPPEKKPKLDNDVIASAPTLSAHKEVGGARAEVGGATLLAEDEDGIPAIKSSHLDLDDIPMELLPTHQEKIMKQVERQLKSGRLSEEQHSTLVKQLDQLYALQRKKENGREGRGADSPADRRKSPSPPCTRRGAAIDWYGQGPPPERGRGRGHEGNPENVNYPQNQGNTGSSGGSDPTKLFGKLVEMGFIKEEGEGPPREEEGGGAPRQPQGAGPPDQGGPPPPFAIPKLTFTVATLKKPYSSLVHLMYMGDPCATCGLRFRDRSTQNYSSHLDWHYKMNSRDKTLQRPRHWFLHPEDWIKFEESMANEENREPLVLEREVEGMEEGGEGEGGLEDGQESSCQVLPGEEAEVCTICAEQFEQFWEEELEEWHFREAIRHEGKLYHTYCYQDAKESGELDKSLQQPSPVETDQKPLAVACEIAN</sequence>
<dbReference type="Proteomes" id="UP001174909">
    <property type="component" value="Unassembled WGS sequence"/>
</dbReference>
<feature type="compositionally biased region" description="Low complexity" evidence="1">
    <location>
        <begin position="674"/>
        <end position="683"/>
    </location>
</feature>
<feature type="compositionally biased region" description="Basic residues" evidence="1">
    <location>
        <begin position="355"/>
        <end position="365"/>
    </location>
</feature>
<proteinExistence type="predicted"/>
<feature type="compositionally biased region" description="Polar residues" evidence="1">
    <location>
        <begin position="393"/>
        <end position="406"/>
    </location>
</feature>
<keyword evidence="2" id="KW-0472">Membrane</keyword>
<dbReference type="Pfam" id="PF23228">
    <property type="entry name" value="zf_PCFS4"/>
    <property type="match status" value="1"/>
</dbReference>
<comment type="caution">
    <text evidence="4">The sequence shown here is derived from an EMBL/GenBank/DDBJ whole genome shotgun (WGS) entry which is preliminary data.</text>
</comment>
<dbReference type="GO" id="GO:0005849">
    <property type="term" value="C:mRNA cleavage factor complex"/>
    <property type="evidence" value="ECO:0007669"/>
    <property type="project" value="TreeGrafter"/>
</dbReference>
<feature type="compositionally biased region" description="Basic and acidic residues" evidence="1">
    <location>
        <begin position="660"/>
        <end position="669"/>
    </location>
</feature>
<reference evidence="4" key="1">
    <citation type="submission" date="2023-03" db="EMBL/GenBank/DDBJ databases">
        <authorList>
            <person name="Steffen K."/>
            <person name="Cardenas P."/>
        </authorList>
    </citation>
    <scope>NUCLEOTIDE SEQUENCE</scope>
</reference>
<keyword evidence="2" id="KW-1133">Transmembrane helix</keyword>
<protein>
    <submittedName>
        <fullName evidence="4">Pre-mRNA cleavage complex 2 protein Pcf11</fullName>
    </submittedName>
</protein>
<dbReference type="PANTHER" id="PTHR15921">
    <property type="entry name" value="PRE-MRNA CLEAVAGE COMPLEX II"/>
    <property type="match status" value="1"/>
</dbReference>
<name>A0AA35X569_GEOBA</name>
<accession>A0AA35X569</accession>
<dbReference type="SUPFAM" id="SSF48464">
    <property type="entry name" value="ENTH/VHS domain"/>
    <property type="match status" value="2"/>
</dbReference>
<feature type="compositionally biased region" description="Basic and acidic residues" evidence="1">
    <location>
        <begin position="409"/>
        <end position="424"/>
    </location>
</feature>
<feature type="compositionally biased region" description="Low complexity" evidence="1">
    <location>
        <begin position="366"/>
        <end position="376"/>
    </location>
</feature>
<feature type="domain" description="CID" evidence="3">
    <location>
        <begin position="7"/>
        <end position="185"/>
    </location>
</feature>
<dbReference type="Gene3D" id="1.25.40.90">
    <property type="match status" value="2"/>
</dbReference>
<feature type="compositionally biased region" description="Basic and acidic residues" evidence="1">
    <location>
        <begin position="571"/>
        <end position="590"/>
    </location>
</feature>
<feature type="region of interest" description="Disordered" evidence="1">
    <location>
        <begin position="445"/>
        <end position="479"/>
    </location>
</feature>
<gene>
    <name evidence="4" type="ORF">GBAR_LOCUS21474</name>
</gene>
<dbReference type="InterPro" id="IPR006569">
    <property type="entry name" value="CID_dom"/>
</dbReference>
<dbReference type="AlphaFoldDB" id="A0AA35X569"/>
<feature type="region of interest" description="Disordered" evidence="1">
    <location>
        <begin position="570"/>
        <end position="647"/>
    </location>
</feature>
<dbReference type="GO" id="GO:0003729">
    <property type="term" value="F:mRNA binding"/>
    <property type="evidence" value="ECO:0007669"/>
    <property type="project" value="InterPro"/>
</dbReference>
<dbReference type="GO" id="GO:0006369">
    <property type="term" value="P:termination of RNA polymerase II transcription"/>
    <property type="evidence" value="ECO:0007669"/>
    <property type="project" value="InterPro"/>
</dbReference>
<dbReference type="Pfam" id="PF04818">
    <property type="entry name" value="CID"/>
    <property type="match status" value="1"/>
</dbReference>
<evidence type="ECO:0000256" key="1">
    <source>
        <dbReference type="SAM" id="MobiDB-lite"/>
    </source>
</evidence>
<dbReference type="SMART" id="SM00582">
    <property type="entry name" value="RPR"/>
    <property type="match status" value="1"/>
</dbReference>
<evidence type="ECO:0000259" key="3">
    <source>
        <dbReference type="PROSITE" id="PS51391"/>
    </source>
</evidence>
<feature type="region of interest" description="Disordered" evidence="1">
    <location>
        <begin position="220"/>
        <end position="274"/>
    </location>
</feature>
<dbReference type="GO" id="GO:0031124">
    <property type="term" value="P:mRNA 3'-end processing"/>
    <property type="evidence" value="ECO:0007669"/>
    <property type="project" value="InterPro"/>
</dbReference>
<feature type="compositionally biased region" description="Basic and acidic residues" evidence="1">
    <location>
        <begin position="613"/>
        <end position="623"/>
    </location>
</feature>
<dbReference type="CDD" id="cd16982">
    <property type="entry name" value="CID_Pcf11"/>
    <property type="match status" value="1"/>
</dbReference>
<keyword evidence="5" id="KW-1185">Reference proteome</keyword>
<evidence type="ECO:0000313" key="5">
    <source>
        <dbReference type="Proteomes" id="UP001174909"/>
    </source>
</evidence>